<reference evidence="2 3" key="1">
    <citation type="submission" date="2018-08" db="EMBL/GenBank/DDBJ databases">
        <title>Meiothermus luteus KCTC 52599 genome sequencing project.</title>
        <authorList>
            <person name="Da Costa M.S."/>
            <person name="Albuquerque L."/>
            <person name="Raposo P."/>
            <person name="Froufe H.J.C."/>
            <person name="Barroso C.S."/>
            <person name="Egas C."/>
        </authorList>
    </citation>
    <scope>NUCLEOTIDE SEQUENCE [LARGE SCALE GENOMIC DNA]</scope>
    <source>
        <strain evidence="2 3">KCTC 52599</strain>
    </source>
</reference>
<evidence type="ECO:0000259" key="1">
    <source>
        <dbReference type="Pfam" id="PF03551"/>
    </source>
</evidence>
<name>A0A399F132_9DEIN</name>
<evidence type="ECO:0000313" key="3">
    <source>
        <dbReference type="Proteomes" id="UP000265800"/>
    </source>
</evidence>
<dbReference type="AlphaFoldDB" id="A0A399F132"/>
<dbReference type="InterPro" id="IPR005149">
    <property type="entry name" value="Tscrpt_reg_PadR_N"/>
</dbReference>
<comment type="caution">
    <text evidence="2">The sequence shown here is derived from an EMBL/GenBank/DDBJ whole genome shotgun (WGS) entry which is preliminary data.</text>
</comment>
<dbReference type="EMBL" id="QWKZ01000006">
    <property type="protein sequence ID" value="RIH89366.1"/>
    <property type="molecule type" value="Genomic_DNA"/>
</dbReference>
<dbReference type="PANTHER" id="PTHR43252">
    <property type="entry name" value="TRANSCRIPTIONAL REGULATOR YQJI"/>
    <property type="match status" value="1"/>
</dbReference>
<evidence type="ECO:0000313" key="2">
    <source>
        <dbReference type="EMBL" id="RIH89366.1"/>
    </source>
</evidence>
<dbReference type="PANTHER" id="PTHR43252:SF6">
    <property type="entry name" value="NEGATIVE TRANSCRIPTION REGULATOR PADR"/>
    <property type="match status" value="1"/>
</dbReference>
<sequence length="180" mass="20590">MAYRLSTTDWAVLVALLEGVSHGFRLAALFSPAGELGDIWRIQRPQVYRALEHLRARGLVRQVGQEEGEAGPPRTLFDLTEEGRRAALKWLYTPVERLRYGRSDLRLKLAFLLRLSLDPGPLLQAQREVFAQILTGLEVRLPKAQGLERVSTLWRLQMARASLEFIQQMMAEETRSPLRQ</sequence>
<organism evidence="2 3">
    <name type="scientific">Meiothermus luteus</name>
    <dbReference type="NCBI Taxonomy" id="2026184"/>
    <lineage>
        <taxon>Bacteria</taxon>
        <taxon>Thermotogati</taxon>
        <taxon>Deinococcota</taxon>
        <taxon>Deinococci</taxon>
        <taxon>Thermales</taxon>
        <taxon>Thermaceae</taxon>
        <taxon>Meiothermus</taxon>
    </lineage>
</organism>
<dbReference type="Pfam" id="PF03551">
    <property type="entry name" value="PadR"/>
    <property type="match status" value="1"/>
</dbReference>
<dbReference type="Proteomes" id="UP000265800">
    <property type="component" value="Unassembled WGS sequence"/>
</dbReference>
<proteinExistence type="predicted"/>
<feature type="domain" description="Transcription regulator PadR N-terminal" evidence="1">
    <location>
        <begin position="12"/>
        <end position="86"/>
    </location>
</feature>
<dbReference type="InterPro" id="IPR036390">
    <property type="entry name" value="WH_DNA-bd_sf"/>
</dbReference>
<keyword evidence="3" id="KW-1185">Reference proteome</keyword>
<gene>
    <name evidence="2" type="ORF">Mlute_00361</name>
</gene>
<dbReference type="InterPro" id="IPR036388">
    <property type="entry name" value="WH-like_DNA-bd_sf"/>
</dbReference>
<protein>
    <submittedName>
        <fullName evidence="2">Transcriptional regulator PadR-like family protein</fullName>
    </submittedName>
</protein>
<dbReference type="Gene3D" id="1.10.10.10">
    <property type="entry name" value="Winged helix-like DNA-binding domain superfamily/Winged helix DNA-binding domain"/>
    <property type="match status" value="1"/>
</dbReference>
<accession>A0A399F132</accession>
<dbReference type="SUPFAM" id="SSF46785">
    <property type="entry name" value="Winged helix' DNA-binding domain"/>
    <property type="match status" value="1"/>
</dbReference>
<dbReference type="RefSeq" id="WP_245958809.1">
    <property type="nucleotide sequence ID" value="NZ_QWKZ01000006.1"/>
</dbReference>